<accession>A0AAD4DDX3</accession>
<name>A0AAD4DDX3_9FUNG</name>
<protein>
    <submittedName>
        <fullName evidence="2">Uncharacterized protein</fullName>
    </submittedName>
</protein>
<evidence type="ECO:0000313" key="3">
    <source>
        <dbReference type="Proteomes" id="UP001194580"/>
    </source>
</evidence>
<feature type="compositionally biased region" description="Low complexity" evidence="1">
    <location>
        <begin position="71"/>
        <end position="80"/>
    </location>
</feature>
<evidence type="ECO:0000256" key="1">
    <source>
        <dbReference type="SAM" id="MobiDB-lite"/>
    </source>
</evidence>
<dbReference type="Proteomes" id="UP001194580">
    <property type="component" value="Unassembled WGS sequence"/>
</dbReference>
<dbReference type="AlphaFoldDB" id="A0AAD4DDX3"/>
<dbReference type="EMBL" id="JAAAIL010000653">
    <property type="protein sequence ID" value="KAG0274082.1"/>
    <property type="molecule type" value="Genomic_DNA"/>
</dbReference>
<evidence type="ECO:0000313" key="2">
    <source>
        <dbReference type="EMBL" id="KAG0274082.1"/>
    </source>
</evidence>
<gene>
    <name evidence="2" type="ORF">BGZ95_010116</name>
</gene>
<keyword evidence="3" id="KW-1185">Reference proteome</keyword>
<proteinExistence type="predicted"/>
<organism evidence="2 3">
    <name type="scientific">Linnemannia exigua</name>
    <dbReference type="NCBI Taxonomy" id="604196"/>
    <lineage>
        <taxon>Eukaryota</taxon>
        <taxon>Fungi</taxon>
        <taxon>Fungi incertae sedis</taxon>
        <taxon>Mucoromycota</taxon>
        <taxon>Mortierellomycotina</taxon>
        <taxon>Mortierellomycetes</taxon>
        <taxon>Mortierellales</taxon>
        <taxon>Mortierellaceae</taxon>
        <taxon>Linnemannia</taxon>
    </lineage>
</organism>
<feature type="region of interest" description="Disordered" evidence="1">
    <location>
        <begin position="1"/>
        <end position="119"/>
    </location>
</feature>
<sequence length="226" mass="26105">MGSQPQTSSASKKKERPQQESSIDGPVPPKTHDAPTQDRSSRTPRPPRPALLRYRPILSRFENASQELAHQQPDGQQGPGHELVPQHPQQQEAPSRQRRTPRSSRAAPPLDRLSRFTRHTFYSRTHSRSPILVTDVSYAQAREQQPERWNTRRAWEDWIGALYEEALEDPSPEYTLYCQDLYQHQRQQVPTLSNLLKEEELEVIVISDDEDDMVQELGVKSVLTWL</sequence>
<comment type="caution">
    <text evidence="2">The sequence shown here is derived from an EMBL/GenBank/DDBJ whole genome shotgun (WGS) entry which is preliminary data.</text>
</comment>
<feature type="compositionally biased region" description="Basic and acidic residues" evidence="1">
    <location>
        <begin position="30"/>
        <end position="41"/>
    </location>
</feature>
<feature type="compositionally biased region" description="Polar residues" evidence="1">
    <location>
        <begin position="1"/>
        <end position="10"/>
    </location>
</feature>
<reference evidence="2" key="1">
    <citation type="journal article" date="2020" name="Fungal Divers.">
        <title>Resolving the Mortierellaceae phylogeny through synthesis of multi-gene phylogenetics and phylogenomics.</title>
        <authorList>
            <person name="Vandepol N."/>
            <person name="Liber J."/>
            <person name="Desiro A."/>
            <person name="Na H."/>
            <person name="Kennedy M."/>
            <person name="Barry K."/>
            <person name="Grigoriev I.V."/>
            <person name="Miller A.N."/>
            <person name="O'Donnell K."/>
            <person name="Stajich J.E."/>
            <person name="Bonito G."/>
        </authorList>
    </citation>
    <scope>NUCLEOTIDE SEQUENCE</scope>
    <source>
        <strain evidence="2">NRRL 28262</strain>
    </source>
</reference>